<dbReference type="InterPro" id="IPR003661">
    <property type="entry name" value="HisK_dim/P_dom"/>
</dbReference>
<dbReference type="Pfam" id="PF00672">
    <property type="entry name" value="HAMP"/>
    <property type="match status" value="1"/>
</dbReference>
<feature type="region of interest" description="Disordered" evidence="11">
    <location>
        <begin position="513"/>
        <end position="535"/>
    </location>
</feature>
<evidence type="ECO:0000259" key="14">
    <source>
        <dbReference type="PROSITE" id="PS50885"/>
    </source>
</evidence>
<dbReference type="GO" id="GO:0005886">
    <property type="term" value="C:plasma membrane"/>
    <property type="evidence" value="ECO:0007669"/>
    <property type="project" value="UniProtKB-SubCell"/>
</dbReference>
<dbReference type="PROSITE" id="PS50109">
    <property type="entry name" value="HIS_KIN"/>
    <property type="match status" value="1"/>
</dbReference>
<dbReference type="SMART" id="SM00388">
    <property type="entry name" value="HisKA"/>
    <property type="match status" value="1"/>
</dbReference>
<evidence type="ECO:0000256" key="6">
    <source>
        <dbReference type="ARBA" id="ARBA00022692"/>
    </source>
</evidence>
<evidence type="ECO:0000256" key="4">
    <source>
        <dbReference type="ARBA" id="ARBA00022553"/>
    </source>
</evidence>
<dbReference type="SUPFAM" id="SSF55874">
    <property type="entry name" value="ATPase domain of HSP90 chaperone/DNA topoisomerase II/histidine kinase"/>
    <property type="match status" value="1"/>
</dbReference>
<dbReference type="PANTHER" id="PTHR45453">
    <property type="entry name" value="PHOSPHATE REGULON SENSOR PROTEIN PHOR"/>
    <property type="match status" value="1"/>
</dbReference>
<dbReference type="InterPro" id="IPR036890">
    <property type="entry name" value="HATPase_C_sf"/>
</dbReference>
<evidence type="ECO:0000256" key="1">
    <source>
        <dbReference type="ARBA" id="ARBA00000085"/>
    </source>
</evidence>
<dbReference type="InterPro" id="IPR036097">
    <property type="entry name" value="HisK_dim/P_sf"/>
</dbReference>
<feature type="transmembrane region" description="Helical" evidence="12">
    <location>
        <begin position="209"/>
        <end position="229"/>
    </location>
</feature>
<dbReference type="Gene3D" id="6.10.340.10">
    <property type="match status" value="1"/>
</dbReference>
<keyword evidence="6 12" id="KW-0812">Transmembrane</keyword>
<dbReference type="PRINTS" id="PR00344">
    <property type="entry name" value="BCTRLSENSOR"/>
</dbReference>
<evidence type="ECO:0000256" key="10">
    <source>
        <dbReference type="ARBA" id="ARBA00039401"/>
    </source>
</evidence>
<feature type="domain" description="Histidine kinase" evidence="13">
    <location>
        <begin position="290"/>
        <end position="504"/>
    </location>
</feature>
<dbReference type="InterPro" id="IPR004358">
    <property type="entry name" value="Sig_transdc_His_kin-like_C"/>
</dbReference>
<accession>A0A943UWD9</accession>
<feature type="transmembrane region" description="Helical" evidence="12">
    <location>
        <begin position="32"/>
        <end position="55"/>
    </location>
</feature>
<dbReference type="FunFam" id="3.30.565.10:FF:000006">
    <property type="entry name" value="Sensor histidine kinase WalK"/>
    <property type="match status" value="1"/>
</dbReference>
<evidence type="ECO:0000259" key="13">
    <source>
        <dbReference type="PROSITE" id="PS50109"/>
    </source>
</evidence>
<evidence type="ECO:0000256" key="12">
    <source>
        <dbReference type="SAM" id="Phobius"/>
    </source>
</evidence>
<dbReference type="CDD" id="cd00082">
    <property type="entry name" value="HisKA"/>
    <property type="match status" value="1"/>
</dbReference>
<name>A0A943UWD9_9ACTN</name>
<dbReference type="Gene3D" id="1.10.287.130">
    <property type="match status" value="1"/>
</dbReference>
<feature type="region of interest" description="Disordered" evidence="11">
    <location>
        <begin position="140"/>
        <end position="161"/>
    </location>
</feature>
<dbReference type="InterPro" id="IPR003594">
    <property type="entry name" value="HATPase_dom"/>
</dbReference>
<evidence type="ECO:0000256" key="9">
    <source>
        <dbReference type="ARBA" id="ARBA00023012"/>
    </source>
</evidence>
<keyword evidence="12" id="KW-0472">Membrane</keyword>
<proteinExistence type="predicted"/>
<dbReference type="Proteomes" id="UP000727506">
    <property type="component" value="Unassembled WGS sequence"/>
</dbReference>
<evidence type="ECO:0000256" key="2">
    <source>
        <dbReference type="ARBA" id="ARBA00004236"/>
    </source>
</evidence>
<dbReference type="EC" id="2.7.13.3" evidence="3"/>
<dbReference type="SMART" id="SM00304">
    <property type="entry name" value="HAMP"/>
    <property type="match status" value="1"/>
</dbReference>
<dbReference type="GO" id="GO:0004721">
    <property type="term" value="F:phosphoprotein phosphatase activity"/>
    <property type="evidence" value="ECO:0007669"/>
    <property type="project" value="TreeGrafter"/>
</dbReference>
<dbReference type="SUPFAM" id="SSF158472">
    <property type="entry name" value="HAMP domain-like"/>
    <property type="match status" value="1"/>
</dbReference>
<dbReference type="InterPro" id="IPR005467">
    <property type="entry name" value="His_kinase_dom"/>
</dbReference>
<comment type="caution">
    <text evidence="15">The sequence shown here is derived from an EMBL/GenBank/DDBJ whole genome shotgun (WGS) entry which is preliminary data.</text>
</comment>
<dbReference type="PANTHER" id="PTHR45453:SF1">
    <property type="entry name" value="PHOSPHATE REGULON SENSOR PROTEIN PHOR"/>
    <property type="match status" value="1"/>
</dbReference>
<protein>
    <recommendedName>
        <fullName evidence="10">Sensor-like histidine kinase SenX3</fullName>
        <ecNumber evidence="3">2.7.13.3</ecNumber>
    </recommendedName>
</protein>
<evidence type="ECO:0000256" key="7">
    <source>
        <dbReference type="ARBA" id="ARBA00022777"/>
    </source>
</evidence>
<comment type="subcellular location">
    <subcellularLocation>
        <location evidence="2">Cell membrane</location>
    </subcellularLocation>
</comment>
<comment type="catalytic activity">
    <reaction evidence="1">
        <text>ATP + protein L-histidine = ADP + protein N-phospho-L-histidine.</text>
        <dbReference type="EC" id="2.7.13.3"/>
    </reaction>
</comment>
<evidence type="ECO:0000256" key="3">
    <source>
        <dbReference type="ARBA" id="ARBA00012438"/>
    </source>
</evidence>
<dbReference type="InterPro" id="IPR003660">
    <property type="entry name" value="HAMP_dom"/>
</dbReference>
<dbReference type="Pfam" id="PF00512">
    <property type="entry name" value="HisKA"/>
    <property type="match status" value="1"/>
</dbReference>
<keyword evidence="4" id="KW-0597">Phosphoprotein</keyword>
<reference evidence="15" key="1">
    <citation type="submission" date="2021-02" db="EMBL/GenBank/DDBJ databases">
        <title>Infant gut strain persistence is associated with maternal origin, phylogeny, and functional potential including surface adhesion and iron acquisition.</title>
        <authorList>
            <person name="Lou Y.C."/>
        </authorList>
    </citation>
    <scope>NUCLEOTIDE SEQUENCE</scope>
    <source>
        <strain evidence="15">L2_039_000G1_dasL2_039_000G1_concoct_11</strain>
    </source>
</reference>
<dbReference type="Pfam" id="PF02518">
    <property type="entry name" value="HATPase_c"/>
    <property type="match status" value="1"/>
</dbReference>
<keyword evidence="7 15" id="KW-0418">Kinase</keyword>
<dbReference type="CDD" id="cd06225">
    <property type="entry name" value="HAMP"/>
    <property type="match status" value="1"/>
</dbReference>
<feature type="domain" description="HAMP" evidence="14">
    <location>
        <begin position="230"/>
        <end position="282"/>
    </location>
</feature>
<keyword evidence="9" id="KW-0902">Two-component regulatory system</keyword>
<dbReference type="GO" id="GO:0000155">
    <property type="term" value="F:phosphorelay sensor kinase activity"/>
    <property type="evidence" value="ECO:0007669"/>
    <property type="project" value="InterPro"/>
</dbReference>
<evidence type="ECO:0000256" key="11">
    <source>
        <dbReference type="SAM" id="MobiDB-lite"/>
    </source>
</evidence>
<gene>
    <name evidence="15" type="ORF">KH142_01130</name>
</gene>
<dbReference type="SUPFAM" id="SSF47384">
    <property type="entry name" value="Homodimeric domain of signal transducing histidine kinase"/>
    <property type="match status" value="1"/>
</dbReference>
<dbReference type="GO" id="GO:0016036">
    <property type="term" value="P:cellular response to phosphate starvation"/>
    <property type="evidence" value="ECO:0007669"/>
    <property type="project" value="TreeGrafter"/>
</dbReference>
<evidence type="ECO:0000313" key="16">
    <source>
        <dbReference type="Proteomes" id="UP000727506"/>
    </source>
</evidence>
<keyword evidence="8 12" id="KW-1133">Transmembrane helix</keyword>
<feature type="compositionally biased region" description="Basic and acidic residues" evidence="11">
    <location>
        <begin position="513"/>
        <end position="522"/>
    </location>
</feature>
<evidence type="ECO:0000313" key="15">
    <source>
        <dbReference type="EMBL" id="MBS6940092.1"/>
    </source>
</evidence>
<dbReference type="Gene3D" id="3.30.565.10">
    <property type="entry name" value="Histidine kinase-like ATPase, C-terminal domain"/>
    <property type="match status" value="1"/>
</dbReference>
<organism evidence="15 16">
    <name type="scientific">Slackia piriformis</name>
    <dbReference type="NCBI Taxonomy" id="626934"/>
    <lineage>
        <taxon>Bacteria</taxon>
        <taxon>Bacillati</taxon>
        <taxon>Actinomycetota</taxon>
        <taxon>Coriobacteriia</taxon>
        <taxon>Eggerthellales</taxon>
        <taxon>Eggerthellaceae</taxon>
        <taxon>Slackia</taxon>
    </lineage>
</organism>
<dbReference type="EMBL" id="JAGZSV010000008">
    <property type="protein sequence ID" value="MBS6940092.1"/>
    <property type="molecule type" value="Genomic_DNA"/>
</dbReference>
<dbReference type="PROSITE" id="PS50885">
    <property type="entry name" value="HAMP"/>
    <property type="match status" value="1"/>
</dbReference>
<dbReference type="InterPro" id="IPR050351">
    <property type="entry name" value="BphY/WalK/GraS-like"/>
</dbReference>
<dbReference type="SMART" id="SM00387">
    <property type="entry name" value="HATPase_c"/>
    <property type="match status" value="1"/>
</dbReference>
<evidence type="ECO:0000256" key="5">
    <source>
        <dbReference type="ARBA" id="ARBA00022679"/>
    </source>
</evidence>
<sequence length="535" mass="58331">MAPKGDTSTKDRKGIFSRIHDRLFEYSYTTRVTVTFALVAMMTVIVAMGVLSYVWEQHFQAYTRENVQELADATAESVAARYEANHEAALDAAASSPDIGYPPIGMDDVQPAQSAHMLQPGMGIQVTSAKDGQVVYDSSLPEGAGAPTGGSQNITAEASFAPDGNDKVATSSIVLSNGRAVGSVHMWVYGSEVLLSKADQTFRNQSYQAMAFAAVLSVVLASCIGFLFARGLVNPINRMTRTAAAIKEGDLSARTNLEGNDEIAELGKTFDAMAESVEKNQQLERRLTMDVAHELRTPLMAIQSTVEAIVDGVFEPDEERLGTVNAEVQRLGRLVDALLRLSRLENRSTPMNEEVINVGELIRPLVMSHEAFVRDAGLTLEFDAEDEVMVYGDRDMIRQATANLISNAVRYTPSPGKVSVVVRKGDIMASIAVRDTGIGLSPEECKMVFNRFWRAEESRERQSGGLGVGLAVVKEIVDRHGGWVQVEGKKGEGACFTIHIPLYDYDRIKAMKEKKDPKDRASGKTGGMRKLKGKK</sequence>
<keyword evidence="5" id="KW-0808">Transferase</keyword>
<dbReference type="AlphaFoldDB" id="A0A943UWD9"/>
<evidence type="ECO:0000256" key="8">
    <source>
        <dbReference type="ARBA" id="ARBA00022989"/>
    </source>
</evidence>